<keyword evidence="2" id="KW-1185">Reference proteome</keyword>
<evidence type="ECO:0000313" key="2">
    <source>
        <dbReference type="Proteomes" id="UP000688137"/>
    </source>
</evidence>
<protein>
    <submittedName>
        <fullName evidence="1">Uncharacterized protein</fullName>
    </submittedName>
</protein>
<proteinExistence type="predicted"/>
<dbReference type="AlphaFoldDB" id="A0A8S1MCG0"/>
<organism evidence="1 2">
    <name type="scientific">Paramecium primaurelia</name>
    <dbReference type="NCBI Taxonomy" id="5886"/>
    <lineage>
        <taxon>Eukaryota</taxon>
        <taxon>Sar</taxon>
        <taxon>Alveolata</taxon>
        <taxon>Ciliophora</taxon>
        <taxon>Intramacronucleata</taxon>
        <taxon>Oligohymenophorea</taxon>
        <taxon>Peniculida</taxon>
        <taxon>Parameciidae</taxon>
        <taxon>Paramecium</taxon>
    </lineage>
</organism>
<comment type="caution">
    <text evidence="1">The sequence shown here is derived from an EMBL/GenBank/DDBJ whole genome shotgun (WGS) entry which is preliminary data.</text>
</comment>
<dbReference type="EMBL" id="CAJJDM010000052">
    <property type="protein sequence ID" value="CAD8074266.1"/>
    <property type="molecule type" value="Genomic_DNA"/>
</dbReference>
<reference evidence="1" key="1">
    <citation type="submission" date="2021-01" db="EMBL/GenBank/DDBJ databases">
        <authorList>
            <consortium name="Genoscope - CEA"/>
            <person name="William W."/>
        </authorList>
    </citation>
    <scope>NUCLEOTIDE SEQUENCE</scope>
</reference>
<sequence>MSLIIINLECYLNSIKNDIDKLLKDQKKLILEVTEDFVKFCVFHQQFDYHKFWRSNNQII</sequence>
<name>A0A8S1MCG0_PARPR</name>
<accession>A0A8S1MCG0</accession>
<evidence type="ECO:0000313" key="1">
    <source>
        <dbReference type="EMBL" id="CAD8074266.1"/>
    </source>
</evidence>
<gene>
    <name evidence="1" type="ORF">PPRIM_AZ9-3.1.T0520172</name>
</gene>
<dbReference type="Proteomes" id="UP000688137">
    <property type="component" value="Unassembled WGS sequence"/>
</dbReference>